<accession>A0AA38GYB6</accession>
<dbReference type="InterPro" id="IPR023342">
    <property type="entry name" value="APO_dom"/>
</dbReference>
<dbReference type="AlphaFoldDB" id="A0AA38GYB6"/>
<sequence>IASVSQHKSKWLYLHGKVHSFIMYVRSYKSKVDYRSKGEWKRLRPMIFERIKQRAKYYPIPYMVPIAHEVLKARAVLIEGVSKLLKVIPVKVCRHCSEIFIGHTGHHILTCRGPKRGAKNLMHVWIEGNINDIIIPLEAFHLHDMFQGVIKHDQRFDFARLPAIMELCIQAGVNLRAYPTERSNNMDYGENIQSSDHLLEDVSEALVNSNLVESSLSFPEELGALAERTMQAWETMRLGTKKLMFVYPVKVCKYCPEVHVGPSGHKARLCGIFKYESYRRHHMWKSADLDDFIPPCYVWHKREQDPVPLIDEGRGFYGHAPAVVELCVQAGAVIPHKYHCRMKIN</sequence>
<organism evidence="2 3">
    <name type="scientific">Taxus chinensis</name>
    <name type="common">Chinese yew</name>
    <name type="synonym">Taxus wallichiana var. chinensis</name>
    <dbReference type="NCBI Taxonomy" id="29808"/>
    <lineage>
        <taxon>Eukaryota</taxon>
        <taxon>Viridiplantae</taxon>
        <taxon>Streptophyta</taxon>
        <taxon>Embryophyta</taxon>
        <taxon>Tracheophyta</taxon>
        <taxon>Spermatophyta</taxon>
        <taxon>Pinopsida</taxon>
        <taxon>Pinidae</taxon>
        <taxon>Conifers II</taxon>
        <taxon>Cupressales</taxon>
        <taxon>Taxaceae</taxon>
        <taxon>Taxus</taxon>
    </lineage>
</organism>
<protein>
    <recommendedName>
        <fullName evidence="1">APO domain-containing protein</fullName>
    </recommendedName>
</protein>
<dbReference type="EMBL" id="JAHRHJ020000001">
    <property type="protein sequence ID" value="KAH9331598.1"/>
    <property type="molecule type" value="Genomic_DNA"/>
</dbReference>
<evidence type="ECO:0000313" key="3">
    <source>
        <dbReference type="Proteomes" id="UP000824469"/>
    </source>
</evidence>
<feature type="domain" description="APO" evidence="1">
    <location>
        <begin position="92"/>
        <end position="177"/>
    </location>
</feature>
<dbReference type="PROSITE" id="PS51499">
    <property type="entry name" value="APO"/>
    <property type="match status" value="2"/>
</dbReference>
<gene>
    <name evidence="2" type="ORF">KI387_003706</name>
</gene>
<evidence type="ECO:0000313" key="2">
    <source>
        <dbReference type="EMBL" id="KAH9331598.1"/>
    </source>
</evidence>
<feature type="non-terminal residue" evidence="2">
    <location>
        <position position="1"/>
    </location>
</feature>
<evidence type="ECO:0000259" key="1">
    <source>
        <dbReference type="PROSITE" id="PS51499"/>
    </source>
</evidence>
<keyword evidence="3" id="KW-1185">Reference proteome</keyword>
<dbReference type="OMA" id="GYKHRAK"/>
<name>A0AA38GYB6_TAXCH</name>
<feature type="non-terminal residue" evidence="2">
    <location>
        <position position="345"/>
    </location>
</feature>
<dbReference type="GO" id="GO:0003723">
    <property type="term" value="F:RNA binding"/>
    <property type="evidence" value="ECO:0007669"/>
    <property type="project" value="InterPro"/>
</dbReference>
<proteinExistence type="predicted"/>
<comment type="caution">
    <text evidence="2">The sequence shown here is derived from an EMBL/GenBank/DDBJ whole genome shotgun (WGS) entry which is preliminary data.</text>
</comment>
<dbReference type="Pfam" id="PF05634">
    <property type="entry name" value="APO_RNA-bind"/>
    <property type="match status" value="2"/>
</dbReference>
<reference evidence="2 3" key="1">
    <citation type="journal article" date="2021" name="Nat. Plants">
        <title>The Taxus genome provides insights into paclitaxel biosynthesis.</title>
        <authorList>
            <person name="Xiong X."/>
            <person name="Gou J."/>
            <person name="Liao Q."/>
            <person name="Li Y."/>
            <person name="Zhou Q."/>
            <person name="Bi G."/>
            <person name="Li C."/>
            <person name="Du R."/>
            <person name="Wang X."/>
            <person name="Sun T."/>
            <person name="Guo L."/>
            <person name="Liang H."/>
            <person name="Lu P."/>
            <person name="Wu Y."/>
            <person name="Zhang Z."/>
            <person name="Ro D.K."/>
            <person name="Shang Y."/>
            <person name="Huang S."/>
            <person name="Yan J."/>
        </authorList>
    </citation>
    <scope>NUCLEOTIDE SEQUENCE [LARGE SCALE GENOMIC DNA]</scope>
    <source>
        <strain evidence="2">Ta-2019</strain>
    </source>
</reference>
<dbReference type="PANTHER" id="PTHR10388">
    <property type="entry name" value="EUKARYOTIC TRANSLATION INITIATION FACTOR SUI1"/>
    <property type="match status" value="1"/>
</dbReference>
<feature type="domain" description="APO" evidence="1">
    <location>
        <begin position="251"/>
        <end position="336"/>
    </location>
</feature>
<dbReference type="Proteomes" id="UP000824469">
    <property type="component" value="Unassembled WGS sequence"/>
</dbReference>